<name>A0A6P8BD95_PYRGI</name>
<dbReference type="InterPro" id="IPR005654">
    <property type="entry name" value="ATPase_AFG1-like"/>
</dbReference>
<dbReference type="KEGG" id="pgri:PgNI_03309"/>
<evidence type="ECO:0000313" key="5">
    <source>
        <dbReference type="Proteomes" id="UP000515153"/>
    </source>
</evidence>
<feature type="compositionally biased region" description="Polar residues" evidence="4">
    <location>
        <begin position="545"/>
        <end position="556"/>
    </location>
</feature>
<keyword evidence="5" id="KW-1185">Reference proteome</keyword>
<evidence type="ECO:0000256" key="3">
    <source>
        <dbReference type="ARBA" id="ARBA00022840"/>
    </source>
</evidence>
<evidence type="ECO:0000313" key="6">
    <source>
        <dbReference type="RefSeq" id="XP_030985145.1"/>
    </source>
</evidence>
<evidence type="ECO:0008006" key="7">
    <source>
        <dbReference type="Google" id="ProtNLM"/>
    </source>
</evidence>
<dbReference type="CDD" id="cd00009">
    <property type="entry name" value="AAA"/>
    <property type="match status" value="1"/>
</dbReference>
<reference evidence="6" key="3">
    <citation type="submission" date="2025-08" db="UniProtKB">
        <authorList>
            <consortium name="RefSeq"/>
        </authorList>
    </citation>
    <scope>IDENTIFICATION</scope>
    <source>
        <strain evidence="6">NI907</strain>
    </source>
</reference>
<protein>
    <recommendedName>
        <fullName evidence="7">AAA+ ATPase domain-containing protein</fullName>
    </recommendedName>
</protein>
<dbReference type="GO" id="GO:0016887">
    <property type="term" value="F:ATP hydrolysis activity"/>
    <property type="evidence" value="ECO:0007669"/>
    <property type="project" value="InterPro"/>
</dbReference>
<dbReference type="GO" id="GO:0005524">
    <property type="term" value="F:ATP binding"/>
    <property type="evidence" value="ECO:0007669"/>
    <property type="project" value="UniProtKB-KW"/>
</dbReference>
<comment type="similarity">
    <text evidence="1">Belongs to the AFG1 ATPase family.</text>
</comment>
<organism evidence="5 6">
    <name type="scientific">Pyricularia grisea</name>
    <name type="common">Crabgrass-specific blast fungus</name>
    <name type="synonym">Magnaporthe grisea</name>
    <dbReference type="NCBI Taxonomy" id="148305"/>
    <lineage>
        <taxon>Eukaryota</taxon>
        <taxon>Fungi</taxon>
        <taxon>Dikarya</taxon>
        <taxon>Ascomycota</taxon>
        <taxon>Pezizomycotina</taxon>
        <taxon>Sordariomycetes</taxon>
        <taxon>Sordariomycetidae</taxon>
        <taxon>Magnaporthales</taxon>
        <taxon>Pyriculariaceae</taxon>
        <taxon>Pyricularia</taxon>
    </lineage>
</organism>
<evidence type="ECO:0000256" key="1">
    <source>
        <dbReference type="ARBA" id="ARBA00010322"/>
    </source>
</evidence>
<dbReference type="PANTHER" id="PTHR12169">
    <property type="entry name" value="ATPASE N2B"/>
    <property type="match status" value="1"/>
</dbReference>
<proteinExistence type="inferred from homology"/>
<dbReference type="Pfam" id="PF03969">
    <property type="entry name" value="AFG1_ATPase"/>
    <property type="match status" value="2"/>
</dbReference>
<dbReference type="InterPro" id="IPR027417">
    <property type="entry name" value="P-loop_NTPase"/>
</dbReference>
<dbReference type="PANTHER" id="PTHR12169:SF2">
    <property type="entry name" value="AFG1P"/>
    <property type="match status" value="1"/>
</dbReference>
<reference evidence="6" key="2">
    <citation type="submission" date="2019-10" db="EMBL/GenBank/DDBJ databases">
        <authorList>
            <consortium name="NCBI Genome Project"/>
        </authorList>
    </citation>
    <scope>NUCLEOTIDE SEQUENCE</scope>
    <source>
        <strain evidence="6">NI907</strain>
    </source>
</reference>
<dbReference type="SUPFAM" id="SSF52540">
    <property type="entry name" value="P-loop containing nucleoside triphosphate hydrolases"/>
    <property type="match status" value="1"/>
</dbReference>
<accession>A0A6P8BD95</accession>
<dbReference type="AlphaFoldDB" id="A0A6P8BD95"/>
<gene>
    <name evidence="6" type="ORF">PgNI_03309</name>
</gene>
<reference evidence="6" key="1">
    <citation type="journal article" date="2019" name="Mol. Biol. Evol.">
        <title>Blast fungal genomes show frequent chromosomal changes, gene gains and losses, and effector gene turnover.</title>
        <authorList>
            <person name="Gomez Luciano L.B."/>
            <person name="Jason Tsai I."/>
            <person name="Chuma I."/>
            <person name="Tosa Y."/>
            <person name="Chen Y.H."/>
            <person name="Li J.Y."/>
            <person name="Li M.Y."/>
            <person name="Jade Lu M.Y."/>
            <person name="Nakayashiki H."/>
            <person name="Li W.H."/>
        </authorList>
    </citation>
    <scope>NUCLEOTIDE SEQUENCE</scope>
    <source>
        <strain evidence="6">NI907</strain>
    </source>
</reference>
<evidence type="ECO:0000256" key="2">
    <source>
        <dbReference type="ARBA" id="ARBA00022741"/>
    </source>
</evidence>
<evidence type="ECO:0000256" key="4">
    <source>
        <dbReference type="SAM" id="MobiDB-lite"/>
    </source>
</evidence>
<keyword evidence="2" id="KW-0547">Nucleotide-binding</keyword>
<dbReference type="Gene3D" id="3.40.50.300">
    <property type="entry name" value="P-loop containing nucleotide triphosphate hydrolases"/>
    <property type="match status" value="1"/>
</dbReference>
<keyword evidence="3" id="KW-0067">ATP-binding</keyword>
<sequence>MRRRLSSTAAVTITDPLVKYQSLVQTGVYLPDPAQHRLALHLQKLYKRLKDYVPSPEYRSRLRQVTKAVEASTRSTVGDDLAAPGHPLRRNPLFARFFKPDGEAQASADAKALTRVLTSHQAALEADSPRGLFLSGEVGTGKSMLLDLLADGLPTRLKRRWHFNTFMLHAFSRLEQYRRQQGLGGGAGGGDDANNYSLIWLAKEMVESSPILFLDEFQLPDRAASKLLSNLFIAFFQLGGVLVASSNRVPEELERASGITFTPPAVGGLVHRLFVSMGATNPKRSGELFGSSSDFAAFLEVLKARCDFFHIEGAKDWRRRDDAPNLSDAFSATQHHLPTFAGLSDVGAIGAVGDTSAPPSSTNQEPGNNSTLPRKYFLSSEADGANEVLLTSEMASADWQPAELSVYGRRVVVPKQHEGVALWTFHDLVSSLGPADYITLASNYHTFIIDNVPVLPTSKKNEARRFITFLDALYEARCKLVVRAQAGPDDIFFPDMRPSKSSGIAGSNKDNIGPVEDGDATYSETVAEVYQDQLAPFRPNISTYESEARTSKYNPDQDSDFGLDDPHNPKTGLLAHGNKHSVNFADAGAFTGEDERFAYRRAASRLWELCSARWHAREEPGWWRPLPVEARHWEGRSVTKPMGPSTHLNHRVRLKTDAHMGPSIVLDEPAGLERFRLAELRKGSSDPGN</sequence>
<dbReference type="Proteomes" id="UP000515153">
    <property type="component" value="Unplaced"/>
</dbReference>
<feature type="region of interest" description="Disordered" evidence="4">
    <location>
        <begin position="545"/>
        <end position="565"/>
    </location>
</feature>
<dbReference type="GO" id="GO:0005739">
    <property type="term" value="C:mitochondrion"/>
    <property type="evidence" value="ECO:0007669"/>
    <property type="project" value="TreeGrafter"/>
</dbReference>
<dbReference type="GeneID" id="41958274"/>
<dbReference type="RefSeq" id="XP_030985145.1">
    <property type="nucleotide sequence ID" value="XM_031123364.1"/>
</dbReference>